<dbReference type="SUPFAM" id="SSF49785">
    <property type="entry name" value="Galactose-binding domain-like"/>
    <property type="match status" value="1"/>
</dbReference>
<dbReference type="InterPro" id="IPR006103">
    <property type="entry name" value="Glyco_hydro_2_cat"/>
</dbReference>
<dbReference type="InterPro" id="IPR040605">
    <property type="entry name" value="Glyco_hydro2_dom5"/>
</dbReference>
<dbReference type="Gene3D" id="2.60.40.10">
    <property type="entry name" value="Immunoglobulins"/>
    <property type="match status" value="3"/>
</dbReference>
<dbReference type="EMBL" id="NEWD01000004">
    <property type="protein sequence ID" value="OXN01398.1"/>
    <property type="molecule type" value="Genomic_DNA"/>
</dbReference>
<dbReference type="Gene3D" id="3.20.20.80">
    <property type="entry name" value="Glycosidases"/>
    <property type="match status" value="1"/>
</dbReference>
<keyword evidence="3" id="KW-0326">Glycosidase</keyword>
<evidence type="ECO:0000259" key="4">
    <source>
        <dbReference type="Pfam" id="PF00703"/>
    </source>
</evidence>
<dbReference type="GO" id="GO:0005975">
    <property type="term" value="P:carbohydrate metabolic process"/>
    <property type="evidence" value="ECO:0007669"/>
    <property type="project" value="InterPro"/>
</dbReference>
<dbReference type="InterPro" id="IPR013783">
    <property type="entry name" value="Ig-like_fold"/>
</dbReference>
<accession>A0A229W0L3</accession>
<evidence type="ECO:0000259" key="6">
    <source>
        <dbReference type="Pfam" id="PF18565"/>
    </source>
</evidence>
<evidence type="ECO:0000256" key="2">
    <source>
        <dbReference type="ARBA" id="ARBA00022801"/>
    </source>
</evidence>
<evidence type="ECO:0000256" key="1">
    <source>
        <dbReference type="ARBA" id="ARBA00007401"/>
    </source>
</evidence>
<proteinExistence type="inferred from homology"/>
<dbReference type="InterPro" id="IPR006102">
    <property type="entry name" value="Ig-like_GH2"/>
</dbReference>
<evidence type="ECO:0000313" key="7">
    <source>
        <dbReference type="EMBL" id="OXN01398.1"/>
    </source>
</evidence>
<dbReference type="Pfam" id="PF00703">
    <property type="entry name" value="Glyco_hydro_2"/>
    <property type="match status" value="1"/>
</dbReference>
<comment type="caution">
    <text evidence="7">The sequence shown here is derived from an EMBL/GenBank/DDBJ whole genome shotgun (WGS) entry which is preliminary data.</text>
</comment>
<protein>
    <submittedName>
        <fullName evidence="7">Beta-galactosidase</fullName>
    </submittedName>
</protein>
<sequence>MLQVENYNVVMAYLSQLSSSNNVADDDGCSWKNEEREAVMVDVEMQQHDAFHSSGNNPNEDHAVRFPDDVELSSRFYFHHGWHFLLADVYPMRDAIDRWKDSKGRRFYEPDYDEDSASPDTSRTDAEGRLVEWQDVTLPHTFNDVDLFRDRILDAGDRQKRCAAFYRAWLTVPEAHRGEKTILEFEGVRQSCYLYVNGTLAGYVENGVAPFGIDVTDLIDDGNPNLIAVAVDNTSARGLPYYAAETPNEPGVEPGSYLARGEGDIPDGYHEGVGYFWNTNEFNPTLGGLTRPVVVHFKPKTYLTLPLYSNLRTKGTYVYGTDFDLRKSAAQVAVESEVRNEQGIPVRARLHVSVRTIDGDEVTSFDSEERTIEPMAAAAQPLSIAPQDAYTWNADEGRYVPVDDEDAVTPTRTDSIPTATLSARSESTSLRLWNLDDPYLYRVVVTLIVDGSPADETVVETGFRAIGYDKDRGVLINGVPVWLRGYAQRSANEWPAIGIAPEWLKDEDCELLRRSNANHVRWMHVAAPPADVRATDRHGVAIAQPAGDKEKENFGRQWDQRVELMRDVIIAFRNHPSILFWEAGNNSLHRNHMHEMLELKRLLDPHGGRFMGCRTLNTDEVVNESEYVGTMLNRHAARFIAEHGPIMETEYAREEAPGRVWDNYSPRDYDYRNKWIGVGGRKANGLDFYDLTAEDLALADARGYAEFFNDRLGGASGRDLYSGCAALCWTDSVQHGRQSYSENARMSGRVGPSRVEKESFDVFRVMQSEDPAVKILGHWNYPKPDGTNYRYEKKRFNGSYWEGTGEYAYRDPTDKTVYVIGSYPVARVELVVDGETVGECHTPTDTFVFPIEHVDVTRGHEVKAVAYGYDGEVCAHDVIETAGAPAALRPHPHTSPDGWHADGADIAYVDIDITDADGRICPLADDRIDFRLEGEGEFLGGYSEGRFNDRKDRRPDDSVIHKPWTYAVCGRTRVFIRATRTAGTVTLVASAAGLPETRIDLTSVPADLSTLTDAEPSRRYGFPAERPPHAHREFEPIALADRCKYVPPTEDFCKILIDGQEPDSRSVPTVNKNGAVWGNVIVVLERMRMQCGDRFSYDWAPDGSTLTLRSGGHVVQAEVGRTHLLVDGKENLMDGEPYLSPRGDMVMEVSALVGWVEDVTVQYDERVHVLRVDTGALDGGDAFTAAGN</sequence>
<name>A0A229W0L3_9BIFI</name>
<dbReference type="SUPFAM" id="SSF51445">
    <property type="entry name" value="(Trans)glycosidases"/>
    <property type="match status" value="1"/>
</dbReference>
<dbReference type="InterPro" id="IPR008979">
    <property type="entry name" value="Galactose-bd-like_sf"/>
</dbReference>
<gene>
    <name evidence="7" type="ORF">Tam10B_0401</name>
</gene>
<reference evidence="7 8" key="1">
    <citation type="submission" date="2017-05" db="EMBL/GenBank/DDBJ databases">
        <title>Bifidobacterium vansinderenii sp. nov.</title>
        <authorList>
            <person name="Lugli G.A."/>
            <person name="Duranti S."/>
            <person name="Mangifesta M."/>
        </authorList>
    </citation>
    <scope>NUCLEOTIDE SEQUENCE [LARGE SCALE GENOMIC DNA]</scope>
    <source>
        <strain evidence="7 8">Tam10B</strain>
    </source>
</reference>
<comment type="similarity">
    <text evidence="1">Belongs to the glycosyl hydrolase 2 family.</text>
</comment>
<feature type="domain" description="Glycoside hydrolase family 2" evidence="6">
    <location>
        <begin position="898"/>
        <end position="999"/>
    </location>
</feature>
<feature type="domain" description="Glycoside hydrolase family 2 immunoglobulin-like beta-sandwich" evidence="4">
    <location>
        <begin position="322"/>
        <end position="464"/>
    </location>
</feature>
<dbReference type="Pfam" id="PF18565">
    <property type="entry name" value="Glyco_hydro2_C5"/>
    <property type="match status" value="1"/>
</dbReference>
<dbReference type="InterPro" id="IPR036156">
    <property type="entry name" value="Beta-gal/glucu_dom_sf"/>
</dbReference>
<dbReference type="Pfam" id="PF02836">
    <property type="entry name" value="Glyco_hydro_2_C"/>
    <property type="match status" value="1"/>
</dbReference>
<organism evidence="7 8">
    <name type="scientific">Bifidobacterium vansinderenii</name>
    <dbReference type="NCBI Taxonomy" id="1984871"/>
    <lineage>
        <taxon>Bacteria</taxon>
        <taxon>Bacillati</taxon>
        <taxon>Actinomycetota</taxon>
        <taxon>Actinomycetes</taxon>
        <taxon>Bifidobacteriales</taxon>
        <taxon>Bifidobacteriaceae</taxon>
        <taxon>Bifidobacterium</taxon>
    </lineage>
</organism>
<evidence type="ECO:0000259" key="5">
    <source>
        <dbReference type="Pfam" id="PF02836"/>
    </source>
</evidence>
<dbReference type="SUPFAM" id="SSF49303">
    <property type="entry name" value="beta-Galactosidase/glucuronidase domain"/>
    <property type="match status" value="1"/>
</dbReference>
<dbReference type="InterPro" id="IPR017853">
    <property type="entry name" value="GH"/>
</dbReference>
<dbReference type="Gene3D" id="2.60.120.260">
    <property type="entry name" value="Galactose-binding domain-like"/>
    <property type="match status" value="1"/>
</dbReference>
<dbReference type="PANTHER" id="PTHR42732:SF1">
    <property type="entry name" value="BETA-MANNOSIDASE"/>
    <property type="match status" value="1"/>
</dbReference>
<dbReference type="InterPro" id="IPR051913">
    <property type="entry name" value="GH2_Domain-Containing"/>
</dbReference>
<keyword evidence="2" id="KW-0378">Hydrolase</keyword>
<dbReference type="PANTHER" id="PTHR42732">
    <property type="entry name" value="BETA-GALACTOSIDASE"/>
    <property type="match status" value="1"/>
</dbReference>
<dbReference type="GO" id="GO:0004553">
    <property type="term" value="F:hydrolase activity, hydrolyzing O-glycosyl compounds"/>
    <property type="evidence" value="ECO:0007669"/>
    <property type="project" value="InterPro"/>
</dbReference>
<evidence type="ECO:0000256" key="3">
    <source>
        <dbReference type="ARBA" id="ARBA00023295"/>
    </source>
</evidence>
<keyword evidence="8" id="KW-1185">Reference proteome</keyword>
<dbReference type="Proteomes" id="UP000215433">
    <property type="component" value="Unassembled WGS sequence"/>
</dbReference>
<dbReference type="AlphaFoldDB" id="A0A229W0L3"/>
<feature type="domain" description="Glycoside hydrolase family 2 catalytic" evidence="5">
    <location>
        <begin position="470"/>
        <end position="615"/>
    </location>
</feature>
<evidence type="ECO:0000313" key="8">
    <source>
        <dbReference type="Proteomes" id="UP000215433"/>
    </source>
</evidence>